<reference evidence="3" key="3">
    <citation type="submission" date="2021-06" db="EMBL/GenBank/DDBJ databases">
        <title>Genomic Description and Analysis of Intracellular Bacteria, Candidatus Berkiella cookevillensis and Candidatus Berkiella aquae.</title>
        <authorList>
            <person name="Kidane D.T."/>
            <person name="Mehari Y.T."/>
            <person name="Rice F.C."/>
            <person name="Arivett B.A."/>
            <person name="Farone A.L."/>
            <person name="Berk S.G."/>
            <person name="Farone M.B."/>
        </authorList>
    </citation>
    <scope>NUCLEOTIDE SEQUENCE</scope>
    <source>
        <strain evidence="3">CC99</strain>
    </source>
</reference>
<protein>
    <recommendedName>
        <fullName evidence="5">Tetratricopeptide repeat protein</fullName>
    </recommendedName>
</protein>
<reference evidence="3" key="2">
    <citation type="journal article" date="2016" name="Genome Announc.">
        <title>Draft Genome Sequences of Two Novel Amoeba-Resistant Intranuclear Bacteria, 'Candidatus Berkiella cookevillensis' and 'Candidatus Berkiella aquae'.</title>
        <authorList>
            <person name="Mehari Y.T."/>
            <person name="Arivett B.A."/>
            <person name="Farone A.L."/>
            <person name="Gunderson J.H."/>
            <person name="Farone M.B."/>
        </authorList>
    </citation>
    <scope>NUCLEOTIDE SEQUENCE</scope>
    <source>
        <strain evidence="3">CC99</strain>
    </source>
</reference>
<organism evidence="2">
    <name type="scientific">Candidatus Berkiella cookevillensis</name>
    <dbReference type="NCBI Taxonomy" id="437022"/>
    <lineage>
        <taxon>Bacteria</taxon>
        <taxon>Pseudomonadati</taxon>
        <taxon>Pseudomonadota</taxon>
        <taxon>Gammaproteobacteria</taxon>
        <taxon>Candidatus Berkiellales</taxon>
        <taxon>Candidatus Berkiellaceae</taxon>
        <taxon>Candidatus Berkiella</taxon>
    </lineage>
</organism>
<comment type="caution">
    <text evidence="2">The sequence shown here is derived from an EMBL/GenBank/DDBJ whole genome shotgun (WGS) entry which is preliminary data.</text>
</comment>
<evidence type="ECO:0000313" key="2">
    <source>
        <dbReference type="EMBL" id="KRG19924.1"/>
    </source>
</evidence>
<reference evidence="2" key="1">
    <citation type="submission" date="2015-09" db="EMBL/GenBank/DDBJ databases">
        <title>Draft Genome Sequences of Two Novel Amoeba-resistant Intranuclear Bacteria, Candidatus Berkiella cookevillensis and Candidatus Berkiella aquae.</title>
        <authorList>
            <person name="Mehari Y.T."/>
            <person name="Arivett B.A."/>
            <person name="Farone A.L."/>
            <person name="Gunderson J.H."/>
            <person name="Farone M.B."/>
        </authorList>
    </citation>
    <scope>NUCLEOTIDE SEQUENCE [LARGE SCALE GENOMIC DNA]</scope>
    <source>
        <strain evidence="2">CC99</strain>
    </source>
</reference>
<dbReference type="SUPFAM" id="SSF81901">
    <property type="entry name" value="HCP-like"/>
    <property type="match status" value="1"/>
</dbReference>
<evidence type="ECO:0000256" key="1">
    <source>
        <dbReference type="SAM" id="SignalP"/>
    </source>
</evidence>
<keyword evidence="1" id="KW-0732">Signal</keyword>
<name>A0A0Q9YSK7_9GAMM</name>
<dbReference type="Proteomes" id="UP000051494">
    <property type="component" value="Unassembled WGS sequence"/>
</dbReference>
<gene>
    <name evidence="2" type="ORF">CC99x_00145</name>
    <name evidence="3" type="ORF">CC99x_006195</name>
</gene>
<evidence type="ECO:0000313" key="4">
    <source>
        <dbReference type="Proteomes" id="UP000051494"/>
    </source>
</evidence>
<evidence type="ECO:0000313" key="3">
    <source>
        <dbReference type="EMBL" id="MCS5708496.1"/>
    </source>
</evidence>
<proteinExistence type="predicted"/>
<dbReference type="AlphaFoldDB" id="A0A0Q9YSK7"/>
<feature type="signal peptide" evidence="1">
    <location>
        <begin position="1"/>
        <end position="21"/>
    </location>
</feature>
<feature type="chain" id="PRO_5043129795" description="Tetratricopeptide repeat protein" evidence="1">
    <location>
        <begin position="22"/>
        <end position="151"/>
    </location>
</feature>
<dbReference type="EMBL" id="LKHV02000001">
    <property type="protein sequence ID" value="MCS5708496.1"/>
    <property type="molecule type" value="Genomic_DNA"/>
</dbReference>
<dbReference type="EMBL" id="LKHV01000001">
    <property type="protein sequence ID" value="KRG19924.1"/>
    <property type="molecule type" value="Genomic_DNA"/>
</dbReference>
<accession>A0A0Q9YSK7</accession>
<evidence type="ECO:0008006" key="5">
    <source>
        <dbReference type="Google" id="ProtNLM"/>
    </source>
</evidence>
<dbReference type="RefSeq" id="WP_057622625.1">
    <property type="nucleotide sequence ID" value="NZ_LKHV02000001.1"/>
</dbReference>
<sequence>MVYSKPLFFGLLACLVLNCSASEQHASSAKNKAMIVTIDNTQKNKDLSQYSDNDALLDLSKKLDDFVEISSNCLGKTEIKTSICIVRELEKIAGEQNNYIAQHMLGNIYEKRDNFKLSLQWYELALSNENLPHFYKAQIQADYERVRLKVF</sequence>
<keyword evidence="4" id="KW-1185">Reference proteome</keyword>